<reference evidence="1 2" key="1">
    <citation type="journal article" date="2024" name="Plant Biotechnol. J.">
        <title>Genome and CRISPR/Cas9 system of a widespread forest tree (Populus alba) in the world.</title>
        <authorList>
            <person name="Liu Y.J."/>
            <person name="Jiang P.F."/>
            <person name="Han X.M."/>
            <person name="Li X.Y."/>
            <person name="Wang H.M."/>
            <person name="Wang Y.J."/>
            <person name="Wang X.X."/>
            <person name="Zeng Q.Y."/>
        </authorList>
    </citation>
    <scope>NUCLEOTIDE SEQUENCE [LARGE SCALE GENOMIC DNA]</scope>
    <source>
        <strain evidence="2">cv. PAL-ZL1</strain>
    </source>
</reference>
<accession>A0ACC4CSR0</accession>
<evidence type="ECO:0000313" key="1">
    <source>
        <dbReference type="EMBL" id="KAL3604363.1"/>
    </source>
</evidence>
<keyword evidence="2" id="KW-1185">Reference proteome</keyword>
<proteinExistence type="predicted"/>
<organism evidence="1 2">
    <name type="scientific">Populus alba</name>
    <name type="common">White poplar</name>
    <dbReference type="NCBI Taxonomy" id="43335"/>
    <lineage>
        <taxon>Eukaryota</taxon>
        <taxon>Viridiplantae</taxon>
        <taxon>Streptophyta</taxon>
        <taxon>Embryophyta</taxon>
        <taxon>Tracheophyta</taxon>
        <taxon>Spermatophyta</taxon>
        <taxon>Magnoliopsida</taxon>
        <taxon>eudicotyledons</taxon>
        <taxon>Gunneridae</taxon>
        <taxon>Pentapetalae</taxon>
        <taxon>rosids</taxon>
        <taxon>fabids</taxon>
        <taxon>Malpighiales</taxon>
        <taxon>Salicaceae</taxon>
        <taxon>Saliceae</taxon>
        <taxon>Populus</taxon>
    </lineage>
</organism>
<dbReference type="EMBL" id="RCHU02000002">
    <property type="protein sequence ID" value="KAL3604363.1"/>
    <property type="molecule type" value="Genomic_DNA"/>
</dbReference>
<gene>
    <name evidence="1" type="ORF">D5086_005222</name>
</gene>
<sequence length="664" mass="76653">MAAPVTRNDHKTDSVRMELEESTEKSIMTSFHNHAPSFVSGATANCDATSLSSLEENEDEMELQWAAIERLPTFRRLRLSLFDRKEDGEGEEGRRVVDVTKLEALERHVFVDKLIKKIEEDNCRLLSKFKERIEKVGLELPTVEVRYRNLSVEVEYEVVHGKPLPSLWNTLKTAFGANIMKEISRREKEAGIVPEPDIDTYMKATSVEGLKRTLQTDYILKILGLDICADTMVGDAMRRGISGGQKKRLTTGAHHVVSERDQGQYWYHKQQPHSYVSIDMLVKNFHEFHVGQKLEGELSRPLQKSESHKNALSFSIYSLRKWELFKACMDREWLLMKRNLSLHVFKSVQLVVTALITMTVFIRSRMNIDMVDGDLYMGSLFYALIRLMCNGITELSLTIQRIEVFYKQRDFYFYPAWAYSVPAAILKIPSSLLDAFLWTALTYYVIGFSPEPERFFYHFFLLFLVHQASVSMFRLIASIVRNPSIASTFALFIILITFLFGGFVIRQPSLPSWLRWGFWLSPLAYAEIGVSLNEFLAPRWQKVSSSNITLGQQILESRGLYFNEYFYWIPLGALIGFWIIFNIGFTCALSYSKAPRRSRTIISQERLSNILKRKQDLIDFPRAETPKPAAEMEKIKMILPCEPITISFQNVQYFVDTPKGEKSH</sequence>
<comment type="caution">
    <text evidence="1">The sequence shown here is derived from an EMBL/GenBank/DDBJ whole genome shotgun (WGS) entry which is preliminary data.</text>
</comment>
<evidence type="ECO:0000313" key="2">
    <source>
        <dbReference type="Proteomes" id="UP000309997"/>
    </source>
</evidence>
<dbReference type="Proteomes" id="UP000309997">
    <property type="component" value="Unassembled WGS sequence"/>
</dbReference>
<protein>
    <submittedName>
        <fullName evidence="1">Uncharacterized protein</fullName>
    </submittedName>
</protein>
<name>A0ACC4CSR0_POPAL</name>